<dbReference type="RefSeq" id="WP_124542547.1">
    <property type="nucleotide sequence ID" value="NZ_QUSW01000007.1"/>
</dbReference>
<dbReference type="GO" id="GO:0016020">
    <property type="term" value="C:membrane"/>
    <property type="evidence" value="ECO:0007669"/>
    <property type="project" value="UniProtKB-SubCell"/>
</dbReference>
<comment type="caution">
    <text evidence="7">The sequence shown here is derived from an EMBL/GenBank/DDBJ whole genome shotgun (WGS) entry which is preliminary data.</text>
</comment>
<proteinExistence type="predicted"/>
<feature type="transmembrane region" description="Helical" evidence="5">
    <location>
        <begin position="108"/>
        <end position="128"/>
    </location>
</feature>
<keyword evidence="3 5" id="KW-1133">Transmembrane helix</keyword>
<dbReference type="EC" id="3.4.21.-" evidence="7"/>
<dbReference type="InterPro" id="IPR022764">
    <property type="entry name" value="Peptidase_S54_rhomboid_dom"/>
</dbReference>
<dbReference type="OrthoDB" id="9152313at2"/>
<evidence type="ECO:0000259" key="6">
    <source>
        <dbReference type="Pfam" id="PF01694"/>
    </source>
</evidence>
<dbReference type="Gene3D" id="1.20.1540.10">
    <property type="entry name" value="Rhomboid-like"/>
    <property type="match status" value="1"/>
</dbReference>
<keyword evidence="7" id="KW-0378">Hydrolase</keyword>
<dbReference type="SUPFAM" id="SSF144091">
    <property type="entry name" value="Rhomboid-like"/>
    <property type="match status" value="1"/>
</dbReference>
<gene>
    <name evidence="7" type="primary">rrtA</name>
    <name evidence="7" type="ORF">DZC73_21995</name>
</gene>
<name>A0A3N7HLA1_9BURK</name>
<dbReference type="Pfam" id="PF01694">
    <property type="entry name" value="Rhomboid"/>
    <property type="match status" value="1"/>
</dbReference>
<feature type="domain" description="Peptidase S54 rhomboid" evidence="6">
    <location>
        <begin position="43"/>
        <end position="187"/>
    </location>
</feature>
<organism evidence="7 8">
    <name type="scientific">Piscinibacter terrae</name>
    <dbReference type="NCBI Taxonomy" id="2496871"/>
    <lineage>
        <taxon>Bacteria</taxon>
        <taxon>Pseudomonadati</taxon>
        <taxon>Pseudomonadota</taxon>
        <taxon>Betaproteobacteria</taxon>
        <taxon>Burkholderiales</taxon>
        <taxon>Sphaerotilaceae</taxon>
        <taxon>Piscinibacter</taxon>
    </lineage>
</organism>
<evidence type="ECO:0000256" key="4">
    <source>
        <dbReference type="ARBA" id="ARBA00023136"/>
    </source>
</evidence>
<reference evidence="7 8" key="2">
    <citation type="submission" date="2018-12" db="EMBL/GenBank/DDBJ databases">
        <title>Rhizobacter gummiphilus sp. nov., a rubber-degrading bacterium isolated from the soil of a botanical garden in Japan.</title>
        <authorList>
            <person name="Shunsuke S.S."/>
        </authorList>
    </citation>
    <scope>NUCLEOTIDE SEQUENCE [LARGE SCALE GENOMIC DNA]</scope>
    <source>
        <strain evidence="7 8">S-16</strain>
    </source>
</reference>
<feature type="transmembrane region" description="Helical" evidence="5">
    <location>
        <begin position="85"/>
        <end position="102"/>
    </location>
</feature>
<keyword evidence="8" id="KW-1185">Reference proteome</keyword>
<dbReference type="EMBL" id="QUSW01000007">
    <property type="protein sequence ID" value="RQP22333.1"/>
    <property type="molecule type" value="Genomic_DNA"/>
</dbReference>
<evidence type="ECO:0000256" key="2">
    <source>
        <dbReference type="ARBA" id="ARBA00022692"/>
    </source>
</evidence>
<dbReference type="GO" id="GO:0004252">
    <property type="term" value="F:serine-type endopeptidase activity"/>
    <property type="evidence" value="ECO:0007669"/>
    <property type="project" value="InterPro"/>
</dbReference>
<protein>
    <submittedName>
        <fullName evidence="7">Rhombosortase</fullName>
        <ecNumber evidence="7">3.4.21.-</ecNumber>
    </submittedName>
</protein>
<sequence>MAERPIASGWAWTALALTLVFGAVLLWPVPHELIDWQPGLWLRQPWRMVTAVFVHYSALHLAANLAGGVLVSALGHAARVPVRSVVAWLVAWPLTQLGLLIQPELIHYGGLSGVLHAGVAVVAVHLLVSGPVNQRRIAAVMLAVLAAKVLHEAPWQGALQQREGWDIAVAPLAHATGAFGGAICAALAEWGHRARS</sequence>
<evidence type="ECO:0000256" key="5">
    <source>
        <dbReference type="SAM" id="Phobius"/>
    </source>
</evidence>
<keyword evidence="2 5" id="KW-0812">Transmembrane</keyword>
<evidence type="ECO:0000256" key="3">
    <source>
        <dbReference type="ARBA" id="ARBA00022989"/>
    </source>
</evidence>
<accession>A0A3N7HLA1</accession>
<reference evidence="7 8" key="1">
    <citation type="submission" date="2018-08" db="EMBL/GenBank/DDBJ databases">
        <authorList>
            <person name="Khan S.A."/>
            <person name="Jeon C.O."/>
            <person name="Chun B.H."/>
            <person name="Jeong S.E."/>
        </authorList>
    </citation>
    <scope>NUCLEOTIDE SEQUENCE [LARGE SCALE GENOMIC DNA]</scope>
    <source>
        <strain evidence="7 8">S-16</strain>
    </source>
</reference>
<dbReference type="AlphaFoldDB" id="A0A3N7HLA1"/>
<evidence type="ECO:0000256" key="1">
    <source>
        <dbReference type="ARBA" id="ARBA00004141"/>
    </source>
</evidence>
<keyword evidence="4 5" id="KW-0472">Membrane</keyword>
<evidence type="ECO:0000313" key="8">
    <source>
        <dbReference type="Proteomes" id="UP000267464"/>
    </source>
</evidence>
<dbReference type="NCBIfam" id="TIGR03902">
    <property type="entry name" value="rhom_GG_sort"/>
    <property type="match status" value="1"/>
</dbReference>
<comment type="subcellular location">
    <subcellularLocation>
        <location evidence="1">Membrane</location>
        <topology evidence="1">Multi-pass membrane protein</topology>
    </subcellularLocation>
</comment>
<evidence type="ECO:0000313" key="7">
    <source>
        <dbReference type="EMBL" id="RQP22333.1"/>
    </source>
</evidence>
<dbReference type="InterPro" id="IPR035952">
    <property type="entry name" value="Rhomboid-like_sf"/>
</dbReference>
<dbReference type="InterPro" id="IPR023826">
    <property type="entry name" value="Rhom-like_SP_proteobac"/>
</dbReference>
<feature type="transmembrane region" description="Helical" evidence="5">
    <location>
        <begin position="46"/>
        <end position="73"/>
    </location>
</feature>
<dbReference type="Proteomes" id="UP000267464">
    <property type="component" value="Unassembled WGS sequence"/>
</dbReference>